<dbReference type="AlphaFoldDB" id="A0A3R6DRZ8"/>
<feature type="signal peptide" evidence="2">
    <location>
        <begin position="1"/>
        <end position="23"/>
    </location>
</feature>
<comment type="caution">
    <text evidence="3">The sequence shown here is derived from an EMBL/GenBank/DDBJ whole genome shotgun (WGS) entry which is preliminary data.</text>
</comment>
<evidence type="ECO:0000313" key="4">
    <source>
        <dbReference type="Proteomes" id="UP000286501"/>
    </source>
</evidence>
<sequence>MRHHHYMKYLFVLLLFLPTSLMAQNKEEKMPGHITKIQKLEDVNVTGNRPHFIRLKGYYRSYQTNDSVMKYFNDGIVEYYINLKNGKTDLNAYSKRNLHNSRLVSEDKKRAFMVSDKETFRPWPEEKTLIEQYRKKYQLKDSLGTQLIQLNQQTIGSIQTDSTRNICQIEINQLPTYKNLTHQLFGYTQTDIYDHVVETYQISPEDYYSFKDLLFQKSDNSYLFSHKKDKQQQLIHVITELYITEKEYVEKKQSIKPDSSTPKESAAAITDFCIRNKIPSLPEATEQEMQQLTPYNPANMKEIKE</sequence>
<dbReference type="EMBL" id="QRIN01000035">
    <property type="protein sequence ID" value="RHG65138.1"/>
    <property type="molecule type" value="Genomic_DNA"/>
</dbReference>
<feature type="chain" id="PRO_5043187975" description="DUF4412 domain-containing protein" evidence="2">
    <location>
        <begin position="24"/>
        <end position="305"/>
    </location>
</feature>
<protein>
    <recommendedName>
        <fullName evidence="5">DUF4412 domain-containing protein</fullName>
    </recommendedName>
</protein>
<evidence type="ECO:0000313" key="3">
    <source>
        <dbReference type="EMBL" id="RHG65138.1"/>
    </source>
</evidence>
<accession>A0A3R6DRZ8</accession>
<keyword evidence="2" id="KW-0732">Signal</keyword>
<reference evidence="3 4" key="1">
    <citation type="submission" date="2018-08" db="EMBL/GenBank/DDBJ databases">
        <title>A genome reference for cultivated species of the human gut microbiota.</title>
        <authorList>
            <person name="Zou Y."/>
            <person name="Xue W."/>
            <person name="Luo G."/>
        </authorList>
    </citation>
    <scope>NUCLEOTIDE SEQUENCE [LARGE SCALE GENOMIC DNA]</scope>
    <source>
        <strain evidence="3 4">AM22-1</strain>
    </source>
</reference>
<dbReference type="RefSeq" id="WP_118201006.1">
    <property type="nucleotide sequence ID" value="NZ_QRIE01000034.1"/>
</dbReference>
<evidence type="ECO:0000256" key="2">
    <source>
        <dbReference type="SAM" id="SignalP"/>
    </source>
</evidence>
<feature type="region of interest" description="Disordered" evidence="1">
    <location>
        <begin position="283"/>
        <end position="305"/>
    </location>
</feature>
<feature type="compositionally biased region" description="Polar residues" evidence="1">
    <location>
        <begin position="287"/>
        <end position="296"/>
    </location>
</feature>
<dbReference type="Proteomes" id="UP000286501">
    <property type="component" value="Unassembled WGS sequence"/>
</dbReference>
<proteinExistence type="predicted"/>
<organism evidence="3 4">
    <name type="scientific">Segatella copri</name>
    <dbReference type="NCBI Taxonomy" id="165179"/>
    <lineage>
        <taxon>Bacteria</taxon>
        <taxon>Pseudomonadati</taxon>
        <taxon>Bacteroidota</taxon>
        <taxon>Bacteroidia</taxon>
        <taxon>Bacteroidales</taxon>
        <taxon>Prevotellaceae</taxon>
        <taxon>Segatella</taxon>
    </lineage>
</organism>
<evidence type="ECO:0008006" key="5">
    <source>
        <dbReference type="Google" id="ProtNLM"/>
    </source>
</evidence>
<gene>
    <name evidence="3" type="ORF">DW250_09170</name>
</gene>
<name>A0A3R6DRZ8_9BACT</name>
<evidence type="ECO:0000256" key="1">
    <source>
        <dbReference type="SAM" id="MobiDB-lite"/>
    </source>
</evidence>